<evidence type="ECO:0000313" key="2">
    <source>
        <dbReference type="EMBL" id="KAE8381117.1"/>
    </source>
</evidence>
<gene>
    <name evidence="2" type="ORF">BDV26DRAFT_256127</name>
</gene>
<dbReference type="EMBL" id="ML736174">
    <property type="protein sequence ID" value="KAE8381117.1"/>
    <property type="molecule type" value="Genomic_DNA"/>
</dbReference>
<feature type="compositionally biased region" description="Polar residues" evidence="1">
    <location>
        <begin position="64"/>
        <end position="90"/>
    </location>
</feature>
<protein>
    <submittedName>
        <fullName evidence="2">Uncharacterized protein</fullName>
    </submittedName>
</protein>
<dbReference type="Proteomes" id="UP000326198">
    <property type="component" value="Unassembled WGS sequence"/>
</dbReference>
<dbReference type="AlphaFoldDB" id="A0A5N7BHQ3"/>
<organism evidence="2 3">
    <name type="scientific">Aspergillus bertholletiae</name>
    <dbReference type="NCBI Taxonomy" id="1226010"/>
    <lineage>
        <taxon>Eukaryota</taxon>
        <taxon>Fungi</taxon>
        <taxon>Dikarya</taxon>
        <taxon>Ascomycota</taxon>
        <taxon>Pezizomycotina</taxon>
        <taxon>Eurotiomycetes</taxon>
        <taxon>Eurotiomycetidae</taxon>
        <taxon>Eurotiales</taxon>
        <taxon>Aspergillaceae</taxon>
        <taxon>Aspergillus</taxon>
        <taxon>Aspergillus subgen. Circumdati</taxon>
    </lineage>
</organism>
<name>A0A5N7BHQ3_9EURO</name>
<keyword evidence="3" id="KW-1185">Reference proteome</keyword>
<feature type="compositionally biased region" description="Low complexity" evidence="1">
    <location>
        <begin position="176"/>
        <end position="187"/>
    </location>
</feature>
<sequence length="187" mass="20819">MSCIMGLPCVHKLQQYVSTKTPIPILDIYQHWRLYTTEELPPIDLRDCVLEPEVVQRGKGRPAGSTNHTTATEIATVSQPTASQRSTTRDPSGYEYVLAQEQPSRGRARCGGQKTQSNRGHGRGGVTTTRKRVSIQQQHKESNIETNEEEDSEDSEGSEEEGKEEGQLRRSRRAGRGQAAAWLGDEN</sequence>
<evidence type="ECO:0000256" key="1">
    <source>
        <dbReference type="SAM" id="MobiDB-lite"/>
    </source>
</evidence>
<evidence type="ECO:0000313" key="3">
    <source>
        <dbReference type="Proteomes" id="UP000326198"/>
    </source>
</evidence>
<accession>A0A5N7BHQ3</accession>
<reference evidence="2 3" key="1">
    <citation type="submission" date="2019-04" db="EMBL/GenBank/DDBJ databases">
        <title>Friends and foes A comparative genomics studyof 23 Aspergillus species from section Flavi.</title>
        <authorList>
            <consortium name="DOE Joint Genome Institute"/>
            <person name="Kjaerbolling I."/>
            <person name="Vesth T."/>
            <person name="Frisvad J.C."/>
            <person name="Nybo J.L."/>
            <person name="Theobald S."/>
            <person name="Kildgaard S."/>
            <person name="Isbrandt T."/>
            <person name="Kuo A."/>
            <person name="Sato A."/>
            <person name="Lyhne E.K."/>
            <person name="Kogle M.E."/>
            <person name="Wiebenga A."/>
            <person name="Kun R.S."/>
            <person name="Lubbers R.J."/>
            <person name="Makela M.R."/>
            <person name="Barry K."/>
            <person name="Chovatia M."/>
            <person name="Clum A."/>
            <person name="Daum C."/>
            <person name="Haridas S."/>
            <person name="He G."/>
            <person name="LaButti K."/>
            <person name="Lipzen A."/>
            <person name="Mondo S."/>
            <person name="Riley R."/>
            <person name="Salamov A."/>
            <person name="Simmons B.A."/>
            <person name="Magnuson J.K."/>
            <person name="Henrissat B."/>
            <person name="Mortensen U.H."/>
            <person name="Larsen T.O."/>
            <person name="Devries R.P."/>
            <person name="Grigoriev I.V."/>
            <person name="Machida M."/>
            <person name="Baker S.E."/>
            <person name="Andersen M.R."/>
        </authorList>
    </citation>
    <scope>NUCLEOTIDE SEQUENCE [LARGE SCALE GENOMIC DNA]</scope>
    <source>
        <strain evidence="2 3">IBT 29228</strain>
    </source>
</reference>
<feature type="compositionally biased region" description="Acidic residues" evidence="1">
    <location>
        <begin position="146"/>
        <end position="163"/>
    </location>
</feature>
<dbReference type="OrthoDB" id="1421156at2759"/>
<feature type="region of interest" description="Disordered" evidence="1">
    <location>
        <begin position="56"/>
        <end position="187"/>
    </location>
</feature>
<proteinExistence type="predicted"/>